<accession>A0A839PT89</accession>
<proteinExistence type="predicted"/>
<evidence type="ECO:0000313" key="3">
    <source>
        <dbReference type="Proteomes" id="UP000590811"/>
    </source>
</evidence>
<dbReference type="PROSITE" id="PS51257">
    <property type="entry name" value="PROKAR_LIPOPROTEIN"/>
    <property type="match status" value="1"/>
</dbReference>
<evidence type="ECO:0000256" key="1">
    <source>
        <dbReference type="SAM" id="MobiDB-lite"/>
    </source>
</evidence>
<evidence type="ECO:0000313" key="2">
    <source>
        <dbReference type="EMBL" id="MBB2987478.1"/>
    </source>
</evidence>
<dbReference type="RefSeq" id="WP_184510625.1">
    <property type="nucleotide sequence ID" value="NZ_JACHVT010000005.1"/>
</dbReference>
<organism evidence="2 3">
    <name type="scientific">Terracoccus luteus</name>
    <dbReference type="NCBI Taxonomy" id="53356"/>
    <lineage>
        <taxon>Bacteria</taxon>
        <taxon>Bacillati</taxon>
        <taxon>Actinomycetota</taxon>
        <taxon>Actinomycetes</taxon>
        <taxon>Micrococcales</taxon>
        <taxon>Intrasporangiaceae</taxon>
        <taxon>Terracoccus</taxon>
    </lineage>
</organism>
<dbReference type="EMBL" id="JACHVT010000005">
    <property type="protein sequence ID" value="MBB2987478.1"/>
    <property type="molecule type" value="Genomic_DNA"/>
</dbReference>
<sequence length="392" mass="40467">MPRAVAASSTGPAPVGSATVVVACDESGSEGEKLVGGSTDVFAHAGVLIGSDEASEVLRRVRAGTRSPAVEVKANVVLRPQNRRTLTWLLGDAGPLTGRASVFLVDKPLLLTVRLVGLWAAGTADAERAACELHRVLTADADLEPVWAVALDETNGLLRARDLVTARARLEGVRAALTKVLAGLSDASDRLSGEAGTTTVATTTLAALVAGLPASDGGPETDTALGELTGPERSRAPLDPLEPGLVATVLRWAGPAGGGPRRPGGRSGPVELVHDAQSSLTDDRLARVRAAVGEDVSSRVRLRFVDSQLDARVQVADLVAGAARRLAEAALHGRPDPGLLELVAAHVDPTSTWVDERSWALLAPPDDRRGARATGAPVTGDAAQTALRRVTQ</sequence>
<comment type="caution">
    <text evidence="2">The sequence shown here is derived from an EMBL/GenBank/DDBJ whole genome shotgun (WGS) entry which is preliminary data.</text>
</comment>
<feature type="region of interest" description="Disordered" evidence="1">
    <location>
        <begin position="366"/>
        <end position="392"/>
    </location>
</feature>
<reference evidence="2 3" key="1">
    <citation type="submission" date="2020-08" db="EMBL/GenBank/DDBJ databases">
        <title>Genomic Encyclopedia of Type Strains, Phase IV (KMG-V): Genome sequencing to study the core and pangenomes of soil and plant-associated prokaryotes.</title>
        <authorList>
            <person name="Whitman W."/>
        </authorList>
    </citation>
    <scope>NUCLEOTIDE SEQUENCE [LARGE SCALE GENOMIC DNA]</scope>
    <source>
        <strain evidence="2 3">B3ACCR2</strain>
    </source>
</reference>
<name>A0A839PT89_9MICO</name>
<gene>
    <name evidence="2" type="ORF">FHW14_002661</name>
</gene>
<dbReference type="AlphaFoldDB" id="A0A839PT89"/>
<protein>
    <recommendedName>
        <fullName evidence="4">DUF3800 domain-containing protein</fullName>
    </recommendedName>
</protein>
<evidence type="ECO:0008006" key="4">
    <source>
        <dbReference type="Google" id="ProtNLM"/>
    </source>
</evidence>
<dbReference type="Proteomes" id="UP000590811">
    <property type="component" value="Unassembled WGS sequence"/>
</dbReference>